<comment type="caution">
    <text evidence="1">The sequence shown here is derived from an EMBL/GenBank/DDBJ whole genome shotgun (WGS) entry which is preliminary data.</text>
</comment>
<protein>
    <submittedName>
        <fullName evidence="1">Uncharacterized protein</fullName>
    </submittedName>
</protein>
<name>A0A3E5EID4_9FIRM</name>
<proteinExistence type="predicted"/>
<reference evidence="1 2" key="1">
    <citation type="submission" date="2018-08" db="EMBL/GenBank/DDBJ databases">
        <title>A genome reference for cultivated species of the human gut microbiota.</title>
        <authorList>
            <person name="Zou Y."/>
            <person name="Xue W."/>
            <person name="Luo G."/>
        </authorList>
    </citation>
    <scope>NUCLEOTIDE SEQUENCE [LARGE SCALE GENOMIC DNA]</scope>
    <source>
        <strain evidence="1 2">OM03-2</strain>
    </source>
</reference>
<gene>
    <name evidence="1" type="ORF">DXB36_13385</name>
</gene>
<dbReference type="EMBL" id="QSVB01000017">
    <property type="protein sequence ID" value="RGN88746.1"/>
    <property type="molecule type" value="Genomic_DNA"/>
</dbReference>
<accession>A0A3E5EID4</accession>
<evidence type="ECO:0000313" key="1">
    <source>
        <dbReference type="EMBL" id="RGN88746.1"/>
    </source>
</evidence>
<evidence type="ECO:0000313" key="2">
    <source>
        <dbReference type="Proteomes" id="UP000260841"/>
    </source>
</evidence>
<organism evidence="1 2">
    <name type="scientific">Dorea formicigenerans</name>
    <dbReference type="NCBI Taxonomy" id="39486"/>
    <lineage>
        <taxon>Bacteria</taxon>
        <taxon>Bacillati</taxon>
        <taxon>Bacillota</taxon>
        <taxon>Clostridia</taxon>
        <taxon>Lachnospirales</taxon>
        <taxon>Lachnospiraceae</taxon>
        <taxon>Dorea</taxon>
    </lineage>
</organism>
<dbReference type="Proteomes" id="UP000260841">
    <property type="component" value="Unassembled WGS sequence"/>
</dbReference>
<dbReference type="AlphaFoldDB" id="A0A3E5EID4"/>
<sequence>MEQNNYLEFEKSKAAVYMIMEACFQDVFDLEDDELGSFHDEIDEYMNQNQKGSWLPENQMITDRFYEWLFEELPYFYVGLLTRPVLVNWLFKVMYESEKKNNKMQAYEVNPEFVDRSFPIEKSAVHEVDFIKYDGVYKVDFTKYDEELYHTFADKISEGVHRIQPLNSVLNVCCGTMSDQYKIMIRFIVGHFLELLFLLMHDLKVYIMLDNHLENIRIEINCMLDPLGCEEPPEWEE</sequence>
<dbReference type="RefSeq" id="WP_117606949.1">
    <property type="nucleotide sequence ID" value="NZ_QRWS01000020.1"/>
</dbReference>